<keyword evidence="1" id="KW-1133">Transmembrane helix</keyword>
<dbReference type="AlphaFoldDB" id="A0A7S2QSM8"/>
<organism evidence="2">
    <name type="scientific">Chlamydomonas chlamydogama</name>
    <dbReference type="NCBI Taxonomy" id="225041"/>
    <lineage>
        <taxon>Eukaryota</taxon>
        <taxon>Viridiplantae</taxon>
        <taxon>Chlorophyta</taxon>
        <taxon>core chlorophytes</taxon>
        <taxon>Chlorophyceae</taxon>
        <taxon>CS clade</taxon>
        <taxon>Chlamydomonadales</taxon>
        <taxon>Chlamydomonadaceae</taxon>
        <taxon>Chlamydomonas</taxon>
    </lineage>
</organism>
<feature type="transmembrane region" description="Helical" evidence="1">
    <location>
        <begin position="84"/>
        <end position="102"/>
    </location>
</feature>
<dbReference type="InterPro" id="IPR020532">
    <property type="entry name" value="Cycloeucalenol_cycloisomerase"/>
</dbReference>
<evidence type="ECO:0000256" key="1">
    <source>
        <dbReference type="SAM" id="Phobius"/>
    </source>
</evidence>
<feature type="transmembrane region" description="Helical" evidence="1">
    <location>
        <begin position="12"/>
        <end position="38"/>
    </location>
</feature>
<sequence length="275" mass="31626">MGWLASNPAKRWTEVFFLTYSVFWITWALCLLVPLQLYEYCGNYGYLAIGLSAALPCFLLPLFIQPKSEASKPFLQRYWVKANIWIAIFSYVGNYFWTHYFFRLLGASYTFVSWRLNDVPITLYFMTHAYFCFYHALSNVMLRRTSTALAKAPTFVRRFAMGVVVFGLSYATAYGETLTIAHFPYYSFIDKERMYTIGSLFYAIYFFVSFPLFYIMDEDPKVKKWTAWQAAVDSLAASMLVTILLDLWRISYGGIIKEGVGSGASASASSGLPWM</sequence>
<keyword evidence="1" id="KW-0472">Membrane</keyword>
<feature type="transmembrane region" description="Helical" evidence="1">
    <location>
        <begin position="44"/>
        <end position="64"/>
    </location>
</feature>
<keyword evidence="1" id="KW-0812">Transmembrane</keyword>
<dbReference type="PANTHER" id="PTHR35136:SF1">
    <property type="entry name" value="CYCLOEUCALENOL CYCLOISOMERASE"/>
    <property type="match status" value="1"/>
</dbReference>
<feature type="transmembrane region" description="Helical" evidence="1">
    <location>
        <begin position="122"/>
        <end position="142"/>
    </location>
</feature>
<name>A0A7S2QSM8_9CHLO</name>
<dbReference type="EMBL" id="HBHD01000277">
    <property type="protein sequence ID" value="CAD9650824.1"/>
    <property type="molecule type" value="Transcribed_RNA"/>
</dbReference>
<dbReference type="PANTHER" id="PTHR35136">
    <property type="entry name" value="CYCLOEUCALENOL CYCLOISOMERASE"/>
    <property type="match status" value="1"/>
</dbReference>
<feature type="transmembrane region" description="Helical" evidence="1">
    <location>
        <begin position="194"/>
        <end position="215"/>
    </location>
</feature>
<evidence type="ECO:0008006" key="3">
    <source>
        <dbReference type="Google" id="ProtNLM"/>
    </source>
</evidence>
<evidence type="ECO:0000313" key="2">
    <source>
        <dbReference type="EMBL" id="CAD9650824.1"/>
    </source>
</evidence>
<protein>
    <recommendedName>
        <fullName evidence="3">Cycloeucalenol cycloisomerase</fullName>
    </recommendedName>
</protein>
<dbReference type="GO" id="GO:0047793">
    <property type="term" value="F:cycloeucalenol cycloisomerase activity"/>
    <property type="evidence" value="ECO:0007669"/>
    <property type="project" value="InterPro"/>
</dbReference>
<proteinExistence type="predicted"/>
<reference evidence="2" key="1">
    <citation type="submission" date="2021-01" db="EMBL/GenBank/DDBJ databases">
        <authorList>
            <person name="Corre E."/>
            <person name="Pelletier E."/>
            <person name="Niang G."/>
            <person name="Scheremetjew M."/>
            <person name="Finn R."/>
            <person name="Kale V."/>
            <person name="Holt S."/>
            <person name="Cochrane G."/>
            <person name="Meng A."/>
            <person name="Brown T."/>
            <person name="Cohen L."/>
        </authorList>
    </citation>
    <scope>NUCLEOTIDE SEQUENCE</scope>
    <source>
        <strain evidence="2">SAG 11-48b</strain>
    </source>
</reference>
<gene>
    <name evidence="2" type="ORF">CCHL1392_LOCUS147</name>
</gene>
<feature type="transmembrane region" description="Helical" evidence="1">
    <location>
        <begin position="154"/>
        <end position="174"/>
    </location>
</feature>
<accession>A0A7S2QSM8</accession>